<dbReference type="AlphaFoldDB" id="A0A0L8GK07"/>
<name>A0A0L8GK07_OCTBM</name>
<accession>A0A0L8GK07</accession>
<evidence type="ECO:0000313" key="2">
    <source>
        <dbReference type="EMBL" id="KOF76875.1"/>
    </source>
</evidence>
<feature type="region of interest" description="Disordered" evidence="1">
    <location>
        <begin position="1"/>
        <end position="22"/>
    </location>
</feature>
<sequence length="62" mass="7300">MNYESNYDSDSSMRDIDSSSRKRTVQDIFNVMIMETTPFYIIKSMLEAFKEFNNMVCCCCCL</sequence>
<organism evidence="2">
    <name type="scientific">Octopus bimaculoides</name>
    <name type="common">California two-spotted octopus</name>
    <dbReference type="NCBI Taxonomy" id="37653"/>
    <lineage>
        <taxon>Eukaryota</taxon>
        <taxon>Metazoa</taxon>
        <taxon>Spiralia</taxon>
        <taxon>Lophotrochozoa</taxon>
        <taxon>Mollusca</taxon>
        <taxon>Cephalopoda</taxon>
        <taxon>Coleoidea</taxon>
        <taxon>Octopodiformes</taxon>
        <taxon>Octopoda</taxon>
        <taxon>Incirrata</taxon>
        <taxon>Octopodidae</taxon>
        <taxon>Octopus</taxon>
    </lineage>
</organism>
<feature type="compositionally biased region" description="Basic and acidic residues" evidence="1">
    <location>
        <begin position="11"/>
        <end position="20"/>
    </location>
</feature>
<proteinExistence type="predicted"/>
<dbReference type="OrthoDB" id="31183at2759"/>
<reference evidence="2" key="1">
    <citation type="submission" date="2015-07" db="EMBL/GenBank/DDBJ databases">
        <title>MeaNS - Measles Nucleotide Surveillance Program.</title>
        <authorList>
            <person name="Tran T."/>
            <person name="Druce J."/>
        </authorList>
    </citation>
    <scope>NUCLEOTIDE SEQUENCE</scope>
    <source>
        <strain evidence="2">UCB-OBI-ISO-001</strain>
        <tissue evidence="2">Gonad</tissue>
    </source>
</reference>
<gene>
    <name evidence="2" type="ORF">OCBIM_22032791mg</name>
</gene>
<evidence type="ECO:0000256" key="1">
    <source>
        <dbReference type="SAM" id="MobiDB-lite"/>
    </source>
</evidence>
<protein>
    <submittedName>
        <fullName evidence="2">Uncharacterized protein</fullName>
    </submittedName>
</protein>
<dbReference type="EMBL" id="KQ421658">
    <property type="protein sequence ID" value="KOF76875.1"/>
    <property type="molecule type" value="Genomic_DNA"/>
</dbReference>